<dbReference type="PRINTS" id="PR00926">
    <property type="entry name" value="MITOCARRIER"/>
</dbReference>
<feature type="transmembrane region" description="Helical" evidence="12">
    <location>
        <begin position="104"/>
        <end position="123"/>
    </location>
</feature>
<evidence type="ECO:0000256" key="11">
    <source>
        <dbReference type="RuleBase" id="RU000488"/>
    </source>
</evidence>
<gene>
    <name evidence="14" type="primary">LOC106153127</name>
</gene>
<comment type="subcellular location">
    <subcellularLocation>
        <location evidence="1">Mitochondrion inner membrane</location>
        <topology evidence="1">Multi-pass membrane protein</topology>
    </subcellularLocation>
</comment>
<dbReference type="PROSITE" id="PS51257">
    <property type="entry name" value="PROKAR_LIPOPROTEIN"/>
    <property type="match status" value="1"/>
</dbReference>
<dbReference type="Proteomes" id="UP000085678">
    <property type="component" value="Unplaced"/>
</dbReference>
<dbReference type="KEGG" id="lak:106153127"/>
<protein>
    <submittedName>
        <fullName evidence="14">Solute carrier family 25 member 40</fullName>
    </submittedName>
</protein>
<dbReference type="FunCoup" id="A0A1S3HB66">
    <property type="interactions" value="2316"/>
</dbReference>
<evidence type="ECO:0000256" key="6">
    <source>
        <dbReference type="ARBA" id="ARBA00022792"/>
    </source>
</evidence>
<evidence type="ECO:0000256" key="9">
    <source>
        <dbReference type="ARBA" id="ARBA00023136"/>
    </source>
</evidence>
<evidence type="ECO:0000256" key="2">
    <source>
        <dbReference type="ARBA" id="ARBA00006375"/>
    </source>
</evidence>
<keyword evidence="5" id="KW-0677">Repeat</keyword>
<evidence type="ECO:0000313" key="14">
    <source>
        <dbReference type="RefSeq" id="XP_013382394.1"/>
    </source>
</evidence>
<proteinExistence type="inferred from homology"/>
<keyword evidence="9 10" id="KW-0472">Membrane</keyword>
<dbReference type="GO" id="GO:0005743">
    <property type="term" value="C:mitochondrial inner membrane"/>
    <property type="evidence" value="ECO:0007669"/>
    <property type="project" value="UniProtKB-SubCell"/>
</dbReference>
<dbReference type="InParanoid" id="A0A1S3HB66"/>
<name>A0A1S3HB66_LINAN</name>
<evidence type="ECO:0000256" key="3">
    <source>
        <dbReference type="ARBA" id="ARBA00022448"/>
    </source>
</evidence>
<keyword evidence="6" id="KW-0999">Mitochondrion inner membrane</keyword>
<organism evidence="13 14">
    <name type="scientific">Lingula anatina</name>
    <name type="common">Brachiopod</name>
    <name type="synonym">Lingula unguis</name>
    <dbReference type="NCBI Taxonomy" id="7574"/>
    <lineage>
        <taxon>Eukaryota</taxon>
        <taxon>Metazoa</taxon>
        <taxon>Spiralia</taxon>
        <taxon>Lophotrochozoa</taxon>
        <taxon>Brachiopoda</taxon>
        <taxon>Linguliformea</taxon>
        <taxon>Lingulata</taxon>
        <taxon>Lingulida</taxon>
        <taxon>Linguloidea</taxon>
        <taxon>Lingulidae</taxon>
        <taxon>Lingula</taxon>
    </lineage>
</organism>
<dbReference type="OMA" id="YWWGYES"/>
<dbReference type="Gene3D" id="1.50.40.10">
    <property type="entry name" value="Mitochondrial carrier domain"/>
    <property type="match status" value="1"/>
</dbReference>
<dbReference type="RefSeq" id="XP_013382394.1">
    <property type="nucleotide sequence ID" value="XM_013526940.1"/>
</dbReference>
<comment type="similarity">
    <text evidence="2 11">Belongs to the mitochondrial carrier (TC 2.A.29) family.</text>
</comment>
<keyword evidence="4 10" id="KW-0812">Transmembrane</keyword>
<keyword evidence="7 12" id="KW-1133">Transmembrane helix</keyword>
<dbReference type="AlphaFoldDB" id="A0A1S3HB66"/>
<keyword evidence="13" id="KW-1185">Reference proteome</keyword>
<evidence type="ECO:0000256" key="5">
    <source>
        <dbReference type="ARBA" id="ARBA00022737"/>
    </source>
</evidence>
<reference evidence="14" key="1">
    <citation type="submission" date="2025-08" db="UniProtKB">
        <authorList>
            <consortium name="RefSeq"/>
        </authorList>
    </citation>
    <scope>IDENTIFICATION</scope>
    <source>
        <tissue evidence="14">Gonads</tissue>
    </source>
</reference>
<keyword evidence="3 11" id="KW-0813">Transport</keyword>
<dbReference type="GeneID" id="106153127"/>
<dbReference type="PANTHER" id="PTHR45760:SF2">
    <property type="entry name" value="FI19922P1-RELATED"/>
    <property type="match status" value="1"/>
</dbReference>
<evidence type="ECO:0000256" key="4">
    <source>
        <dbReference type="ARBA" id="ARBA00022692"/>
    </source>
</evidence>
<dbReference type="InterPro" id="IPR018108">
    <property type="entry name" value="MCP_transmembrane"/>
</dbReference>
<dbReference type="PANTHER" id="PTHR45760">
    <property type="entry name" value="FI19922P1-RELATED"/>
    <property type="match status" value="1"/>
</dbReference>
<sequence>MEDRDRISPLQQMIASSCGAMLTSLFVTPLDVVKIRLQAQERPLKAGECFIMNNGLMEHVCTCENGDACKEDVHWYKKRIPGPKLTGTADAMIRIARHEGIPSLWSGLSPTLVMAVPATMLYFTVYDQLKYKMGYREDNRKTAFVPVLAGMSARVLTTTVVSPLELIRTKKQSQHLSYGQLGLAVRGAMKHGGVLSLWQGLGPSLLRDVPFSGIYWCSYEIFKTLIAGENAREPSFWQAFASGAISGTIAGVLTLPFDVVKTHRQIEMGDMERKGQMNKVTTSTLKLLMEMRSKKGYNSWFTGIVPRVVKVAPACAIMIGSYEYAKLFFKKTNAARRHVEEELDHASSRSWISSDGLFKSSVAHTFQVNAGSNKT</sequence>
<dbReference type="OrthoDB" id="1747031at2759"/>
<feature type="repeat" description="Solcar" evidence="10">
    <location>
        <begin position="141"/>
        <end position="225"/>
    </location>
</feature>
<keyword evidence="8" id="KW-0496">Mitochondrion</keyword>
<dbReference type="PROSITE" id="PS50920">
    <property type="entry name" value="SOLCAR"/>
    <property type="match status" value="3"/>
</dbReference>
<accession>A0A1S3HB66</accession>
<feature type="repeat" description="Solcar" evidence="10">
    <location>
        <begin position="7"/>
        <end position="132"/>
    </location>
</feature>
<evidence type="ECO:0000256" key="10">
    <source>
        <dbReference type="PROSITE-ProRule" id="PRU00282"/>
    </source>
</evidence>
<dbReference type="InterPro" id="IPR045315">
    <property type="entry name" value="Mtm1-like"/>
</dbReference>
<evidence type="ECO:0000256" key="12">
    <source>
        <dbReference type="SAM" id="Phobius"/>
    </source>
</evidence>
<evidence type="ECO:0000313" key="13">
    <source>
        <dbReference type="Proteomes" id="UP000085678"/>
    </source>
</evidence>
<evidence type="ECO:0000256" key="7">
    <source>
        <dbReference type="ARBA" id="ARBA00022989"/>
    </source>
</evidence>
<evidence type="ECO:0000256" key="1">
    <source>
        <dbReference type="ARBA" id="ARBA00004448"/>
    </source>
</evidence>
<evidence type="ECO:0000256" key="8">
    <source>
        <dbReference type="ARBA" id="ARBA00023128"/>
    </source>
</evidence>
<dbReference type="GO" id="GO:1990542">
    <property type="term" value="P:mitochondrial transmembrane transport"/>
    <property type="evidence" value="ECO:0007669"/>
    <property type="project" value="InterPro"/>
</dbReference>
<dbReference type="STRING" id="7574.A0A1S3HB66"/>
<dbReference type="InterPro" id="IPR023395">
    <property type="entry name" value="MCP_dom_sf"/>
</dbReference>
<feature type="repeat" description="Solcar" evidence="10">
    <location>
        <begin position="234"/>
        <end position="328"/>
    </location>
</feature>
<dbReference type="Pfam" id="PF00153">
    <property type="entry name" value="Mito_carr"/>
    <property type="match status" value="4"/>
</dbReference>
<dbReference type="InterPro" id="IPR002067">
    <property type="entry name" value="MCP"/>
</dbReference>
<dbReference type="SUPFAM" id="SSF103506">
    <property type="entry name" value="Mitochondrial carrier"/>
    <property type="match status" value="1"/>
</dbReference>